<protein>
    <recommendedName>
        <fullName evidence="1">RNase H type-1 domain-containing protein</fullName>
    </recommendedName>
</protein>
<dbReference type="EMBL" id="JAZDWU010000009">
    <property type="protein sequence ID" value="KAK9992134.1"/>
    <property type="molecule type" value="Genomic_DNA"/>
</dbReference>
<dbReference type="GO" id="GO:0003676">
    <property type="term" value="F:nucleic acid binding"/>
    <property type="evidence" value="ECO:0007669"/>
    <property type="project" value="InterPro"/>
</dbReference>
<sequence>MGFIDFKAFNLALLAKQGCRLLQNTNSLFHHVFQAKYFAGRSFLEAQLSKRPSFAWRSIMASKSVVEDGIRWSIGNGDKVRMWNDKWIPNPETYKITTPINPLMSNEKVSALIDKERAVWKSVLVNSIFLPHEASAILAIPLSSTLPEDRRVWSRTTNGVFTIFEASRHYLVEFQSHCNSPQTHQPHAPNSWRPPPPGWYKTNVDGAVFKERGQCGIGVLIRNDKGQIMGALSETLPYPLGALETEAKAAKIGIIFSWELGLREIILKGDS</sequence>
<dbReference type="InterPro" id="IPR002156">
    <property type="entry name" value="RNaseH_domain"/>
</dbReference>
<dbReference type="Gene3D" id="3.30.420.10">
    <property type="entry name" value="Ribonuclease H-like superfamily/Ribonuclease H"/>
    <property type="match status" value="1"/>
</dbReference>
<proteinExistence type="predicted"/>
<evidence type="ECO:0000313" key="2">
    <source>
        <dbReference type="EMBL" id="KAK9992134.1"/>
    </source>
</evidence>
<evidence type="ECO:0000313" key="3">
    <source>
        <dbReference type="Proteomes" id="UP001459277"/>
    </source>
</evidence>
<dbReference type="InterPro" id="IPR053151">
    <property type="entry name" value="RNase_H-like"/>
</dbReference>
<keyword evidence="3" id="KW-1185">Reference proteome</keyword>
<dbReference type="GO" id="GO:0004523">
    <property type="term" value="F:RNA-DNA hybrid ribonuclease activity"/>
    <property type="evidence" value="ECO:0007669"/>
    <property type="project" value="InterPro"/>
</dbReference>
<comment type="caution">
    <text evidence="2">The sequence shown here is derived from an EMBL/GenBank/DDBJ whole genome shotgun (WGS) entry which is preliminary data.</text>
</comment>
<dbReference type="AlphaFoldDB" id="A0AAW2C5B1"/>
<dbReference type="CDD" id="cd06222">
    <property type="entry name" value="RNase_H_like"/>
    <property type="match status" value="1"/>
</dbReference>
<accession>A0AAW2C5B1</accession>
<gene>
    <name evidence="2" type="ORF">SO802_027119</name>
</gene>
<dbReference type="InterPro" id="IPR044730">
    <property type="entry name" value="RNase_H-like_dom_plant"/>
</dbReference>
<evidence type="ECO:0000259" key="1">
    <source>
        <dbReference type="Pfam" id="PF13456"/>
    </source>
</evidence>
<name>A0AAW2C5B1_9ROSI</name>
<dbReference type="PANTHER" id="PTHR47723:SF24">
    <property type="entry name" value="RNASE H TYPE-1 DOMAIN-CONTAINING PROTEIN"/>
    <property type="match status" value="1"/>
</dbReference>
<dbReference type="InterPro" id="IPR036397">
    <property type="entry name" value="RNaseH_sf"/>
</dbReference>
<dbReference type="Proteomes" id="UP001459277">
    <property type="component" value="Unassembled WGS sequence"/>
</dbReference>
<feature type="domain" description="RNase H type-1" evidence="1">
    <location>
        <begin position="203"/>
        <end position="271"/>
    </location>
</feature>
<dbReference type="PANTHER" id="PTHR47723">
    <property type="entry name" value="OS05G0353850 PROTEIN"/>
    <property type="match status" value="1"/>
</dbReference>
<dbReference type="Pfam" id="PF13456">
    <property type="entry name" value="RVT_3"/>
    <property type="match status" value="1"/>
</dbReference>
<organism evidence="2 3">
    <name type="scientific">Lithocarpus litseifolius</name>
    <dbReference type="NCBI Taxonomy" id="425828"/>
    <lineage>
        <taxon>Eukaryota</taxon>
        <taxon>Viridiplantae</taxon>
        <taxon>Streptophyta</taxon>
        <taxon>Embryophyta</taxon>
        <taxon>Tracheophyta</taxon>
        <taxon>Spermatophyta</taxon>
        <taxon>Magnoliopsida</taxon>
        <taxon>eudicotyledons</taxon>
        <taxon>Gunneridae</taxon>
        <taxon>Pentapetalae</taxon>
        <taxon>rosids</taxon>
        <taxon>fabids</taxon>
        <taxon>Fagales</taxon>
        <taxon>Fagaceae</taxon>
        <taxon>Lithocarpus</taxon>
    </lineage>
</organism>
<reference evidence="2 3" key="1">
    <citation type="submission" date="2024-01" db="EMBL/GenBank/DDBJ databases">
        <title>A telomere-to-telomere, gap-free genome of sweet tea (Lithocarpus litseifolius).</title>
        <authorList>
            <person name="Zhou J."/>
        </authorList>
    </citation>
    <scope>NUCLEOTIDE SEQUENCE [LARGE SCALE GENOMIC DNA]</scope>
    <source>
        <strain evidence="2">Zhou-2022a</strain>
        <tissue evidence="2">Leaf</tissue>
    </source>
</reference>